<evidence type="ECO:0000256" key="4">
    <source>
        <dbReference type="ARBA" id="ARBA00022839"/>
    </source>
</evidence>
<dbReference type="EMBL" id="ACKP02000053">
    <property type="protein sequence ID" value="EEX76096.1"/>
    <property type="molecule type" value="Genomic_DNA"/>
</dbReference>
<evidence type="ECO:0000313" key="10">
    <source>
        <dbReference type="Proteomes" id="UP000003505"/>
    </source>
</evidence>
<dbReference type="GO" id="GO:0003677">
    <property type="term" value="F:DNA binding"/>
    <property type="evidence" value="ECO:0007669"/>
    <property type="project" value="UniProtKB-UniRule"/>
</dbReference>
<evidence type="ECO:0000259" key="7">
    <source>
        <dbReference type="SMART" id="SM00481"/>
    </source>
</evidence>
<dbReference type="Pfam" id="PF07733">
    <property type="entry name" value="DNA_pol3_alpha"/>
    <property type="match status" value="1"/>
</dbReference>
<organism evidence="9 10">
    <name type="scientific">Selenomonas sputigena (strain ATCC 35185 / DSM 20758 / CCUG 44933 / VPI D19B-28)</name>
    <dbReference type="NCBI Taxonomy" id="546271"/>
    <lineage>
        <taxon>Bacteria</taxon>
        <taxon>Bacillati</taxon>
        <taxon>Bacillota</taxon>
        <taxon>Negativicutes</taxon>
        <taxon>Selenomonadales</taxon>
        <taxon>Selenomonadaceae</taxon>
        <taxon>Selenomonas</taxon>
    </lineage>
</organism>
<dbReference type="InterPro" id="IPR011708">
    <property type="entry name" value="DNA_pol3_alpha_NTPase_dom"/>
</dbReference>
<dbReference type="Proteomes" id="UP000003505">
    <property type="component" value="Unassembled WGS sequence"/>
</dbReference>
<dbReference type="eggNOG" id="COG2176">
    <property type="taxonomic scope" value="Bacteria"/>
</dbReference>
<reference evidence="8 11" key="2">
    <citation type="submission" date="2011-04" db="EMBL/GenBank/DDBJ databases">
        <title>The complete genome of Selenomonas sputigena DSM 20758.</title>
        <authorList>
            <consortium name="US DOE Joint Genome Institute (JGI-PGF)"/>
            <person name="Lucas S."/>
            <person name="Copeland A."/>
            <person name="Lapidus A."/>
            <person name="Bruce D."/>
            <person name="Goodwin L."/>
            <person name="Pitluck S."/>
            <person name="Peters L."/>
            <person name="Kyrpides N."/>
            <person name="Mavromatis K."/>
            <person name="Ivanova N."/>
            <person name="Ovchinnikova G."/>
            <person name="Teshima H."/>
            <person name="Detter J.C."/>
            <person name="Tapia R."/>
            <person name="Han C."/>
            <person name="Land M."/>
            <person name="Hauser L."/>
            <person name="Markowitz V."/>
            <person name="Cheng J.-F."/>
            <person name="Hugenholtz P."/>
            <person name="Woyke T."/>
            <person name="Wu D."/>
            <person name="Gronow S."/>
            <person name="Wellnitz S."/>
            <person name="Schneider S."/>
            <person name="Klenk H.-P."/>
            <person name="Eisen J.A."/>
        </authorList>
    </citation>
    <scope>NUCLEOTIDE SEQUENCE [LARGE SCALE GENOMIC DNA]</scope>
    <source>
        <strain evidence="8">ATCC 35185</strain>
        <strain evidence="11">ATCC 35185 / DSM 20758 / VPI D19B-28</strain>
    </source>
</reference>
<reference evidence="9 10" key="1">
    <citation type="submission" date="2009-09" db="EMBL/GenBank/DDBJ databases">
        <authorList>
            <person name="Weinstock G."/>
            <person name="Sodergren E."/>
            <person name="Clifton S."/>
            <person name="Fulton L."/>
            <person name="Fulton B."/>
            <person name="Courtney L."/>
            <person name="Fronick C."/>
            <person name="Harrison M."/>
            <person name="Strong C."/>
            <person name="Farmer C."/>
            <person name="Delahaunty K."/>
            <person name="Markovic C."/>
            <person name="Hall O."/>
            <person name="Minx P."/>
            <person name="Tomlinson C."/>
            <person name="Mitreva M."/>
            <person name="Nelson J."/>
            <person name="Hou S."/>
            <person name="Wollam A."/>
            <person name="Pepin K.H."/>
            <person name="Johnson M."/>
            <person name="Bhonagiri V."/>
            <person name="Nash W.E."/>
            <person name="Warren W."/>
            <person name="Chinwalla A."/>
            <person name="Mardis E.R."/>
            <person name="Wilson R.K."/>
        </authorList>
    </citation>
    <scope>NUCLEOTIDE SEQUENCE [LARGE SCALE GENOMIC DNA]</scope>
    <source>
        <strain evidence="9">ATCC 35185</strain>
        <strain evidence="10">ATCC 35185 / DSM 20758 / VPI D19B-28</strain>
    </source>
</reference>
<dbReference type="InterPro" id="IPR003141">
    <property type="entry name" value="Pol/His_phosphatase_N"/>
</dbReference>
<dbReference type="STRING" id="546271.Selsp_2099"/>
<comment type="catalytic activity">
    <reaction evidence="6">
        <text>DNA(n) + a 2'-deoxyribonucleoside 5'-triphosphate = DNA(n+1) + diphosphate</text>
        <dbReference type="Rhea" id="RHEA:22508"/>
        <dbReference type="Rhea" id="RHEA-COMP:17339"/>
        <dbReference type="Rhea" id="RHEA-COMP:17340"/>
        <dbReference type="ChEBI" id="CHEBI:33019"/>
        <dbReference type="ChEBI" id="CHEBI:61560"/>
        <dbReference type="ChEBI" id="CHEBI:173112"/>
        <dbReference type="EC" id="2.7.7.7"/>
    </reaction>
</comment>
<dbReference type="Pfam" id="PF02811">
    <property type="entry name" value="PHP"/>
    <property type="match status" value="1"/>
</dbReference>
<evidence type="ECO:0000256" key="3">
    <source>
        <dbReference type="ARBA" id="ARBA00022705"/>
    </source>
</evidence>
<dbReference type="GO" id="GO:0006261">
    <property type="term" value="P:DNA-templated DNA replication"/>
    <property type="evidence" value="ECO:0007669"/>
    <property type="project" value="UniProtKB-UniRule"/>
</dbReference>
<dbReference type="InterPro" id="IPR016195">
    <property type="entry name" value="Pol/histidinol_Pase-like"/>
</dbReference>
<dbReference type="GO" id="GO:0008408">
    <property type="term" value="F:3'-5' exonuclease activity"/>
    <property type="evidence" value="ECO:0007669"/>
    <property type="project" value="UniProtKB-UniRule"/>
</dbReference>
<proteinExistence type="inferred from homology"/>
<evidence type="ECO:0000256" key="6">
    <source>
        <dbReference type="HAMAP-Rule" id="MF_00356"/>
    </source>
</evidence>
<dbReference type="InterPro" id="IPR004805">
    <property type="entry name" value="DnaE2/DnaE/PolC"/>
</dbReference>
<sequence>MLLSGDGMRCDTADVKRVELSVHTQMSEMESVLSVRELLRTAAAWGWKAVAVTDHDVVQVFPDAMKIAARLGVKVIYGMDGSMAQEDGKESIPYRISMLAKNKKGLLHLYELVTLSHRNVFHHQPHIPKRVFHELREGLLLGSAGAEGGLVRAIAAAKSDDEILAIANFYDYLEIQPAENYVGLIADETFSCIQSEEDVRNIHRKIVEISKRTGKILVATGDVHYLNPEDAFCRRVLLNAAGKKDDDTQSSRFLRTTEEMLQNFSHLGKEAAYEAVITGSNRIADLMDEIDPSYEKCLPQIPHAHDIIKSMSYDKATELYGRNLPRIVQERLEQELAVILEHEYSSLYLLPQKLVQKAHEDGHITCTNGSIGASLAAHLIGITEVNPLPPHWRCAKCQYSQFITDGSVASGFNLQANICPQCGETLLGDGHDIPYAALVGFDGSRQPDIVMSYPDSYRSIAAENIEKVWERVRVYPAGTIETISYDEAVAYIQNALDTTDRIPVGIPMQDVAEQCVGTKKAMGINDSAFIILPEDAEPGFFLPLQDVSDQEGHTYRIPHFSYQNLTNHFLKLNLLRYFVLSLLEKLERGTGCSLSNIPFDDPSAISLFRKADTVGIPEFHSPKVRQMLQELQPRFFSELVKISAFSHGTGAWEGNAQKLISRGVCTLNEVAATRDDVMMYLIRKGIDPLRAFQIMESVRKGNGILPKTIKILQEKGVPSWYIQSCQKMGYMFPRAHVVDHVMSNYRLAYYKAHHPQEFYRAYIETMADASDLAVIKSGETAIKERLSIYTDTESFEESSNGKIELLELALEMCMRGHHLRPHFYDEDLKSF</sequence>
<dbReference type="HOGENOM" id="CLU_003297_2_1_9"/>
<keyword evidence="4 6" id="KW-0269">Exonuclease</keyword>
<evidence type="ECO:0000256" key="5">
    <source>
        <dbReference type="ARBA" id="ARBA00022932"/>
    </source>
</evidence>
<dbReference type="Gene3D" id="6.10.140.1510">
    <property type="match status" value="1"/>
</dbReference>
<dbReference type="Pfam" id="PF17657">
    <property type="entry name" value="DNA_pol3_finger"/>
    <property type="match status" value="1"/>
</dbReference>
<keyword evidence="6" id="KW-0378">Hydrolase</keyword>
<dbReference type="RefSeq" id="WP_006193893.1">
    <property type="nucleotide sequence ID" value="NC_015437.1"/>
</dbReference>
<dbReference type="PANTHER" id="PTHR32294:SF5">
    <property type="entry name" value="DNA POLYMERASE III POLC-TYPE"/>
    <property type="match status" value="1"/>
</dbReference>
<dbReference type="InterPro" id="IPR006308">
    <property type="entry name" value="Pol_III_a_PolC-type_gram_pos"/>
</dbReference>
<keyword evidence="2 6" id="KW-0548">Nucleotidyltransferase</keyword>
<dbReference type="OrthoDB" id="2493612at2"/>
<comment type="similarity">
    <text evidence="6">Belongs to the DNA polymerase type-C family. PolC subfamily.</text>
</comment>
<evidence type="ECO:0000313" key="11">
    <source>
        <dbReference type="Proteomes" id="UP000011124"/>
    </source>
</evidence>
<dbReference type="EC" id="2.7.7.7" evidence="6"/>
<dbReference type="InterPro" id="IPR040982">
    <property type="entry name" value="DNA_pol3_finger"/>
</dbReference>
<dbReference type="PANTHER" id="PTHR32294">
    <property type="entry name" value="DNA POLYMERASE III SUBUNIT ALPHA"/>
    <property type="match status" value="1"/>
</dbReference>
<dbReference type="InterPro" id="IPR044923">
    <property type="entry name" value="PolC_middle_finger_sf"/>
</dbReference>
<keyword evidence="11" id="KW-1185">Reference proteome</keyword>
<dbReference type="SUPFAM" id="SSF89550">
    <property type="entry name" value="PHP domain-like"/>
    <property type="match status" value="1"/>
</dbReference>
<dbReference type="KEGG" id="ssg:Selsp_2099"/>
<dbReference type="SMART" id="SM00481">
    <property type="entry name" value="POLIIIAc"/>
    <property type="match status" value="1"/>
</dbReference>
<dbReference type="AlphaFoldDB" id="C9LYG7"/>
<evidence type="ECO:0000313" key="9">
    <source>
        <dbReference type="EMBL" id="EEX76096.1"/>
    </source>
</evidence>
<keyword evidence="6" id="KW-0540">Nuclease</keyword>
<dbReference type="GO" id="GO:0003887">
    <property type="term" value="F:DNA-directed DNA polymerase activity"/>
    <property type="evidence" value="ECO:0007669"/>
    <property type="project" value="UniProtKB-UniRule"/>
</dbReference>
<keyword evidence="5 6" id="KW-0239">DNA-directed DNA polymerase</keyword>
<comment type="function">
    <text evidence="6">Required for replicative DNA synthesis. This DNA polymerase also exhibits 3' to 5' exonuclease activity.</text>
</comment>
<keyword evidence="3 6" id="KW-0235">DNA replication</keyword>
<dbReference type="HAMAP" id="MF_00356">
    <property type="entry name" value="DNApol_PolC"/>
    <property type="match status" value="1"/>
</dbReference>
<gene>
    <name evidence="6" type="primary">polC</name>
    <name evidence="8" type="ordered locus">Selsp_2099</name>
    <name evidence="9" type="ORF">SELSPUOL_02528</name>
</gene>
<name>C9LYG7_SELS3</name>
<dbReference type="EMBL" id="CP002637">
    <property type="protein sequence ID" value="AEC01046.1"/>
    <property type="molecule type" value="Genomic_DNA"/>
</dbReference>
<evidence type="ECO:0000313" key="8">
    <source>
        <dbReference type="EMBL" id="AEC01046.1"/>
    </source>
</evidence>
<dbReference type="CDD" id="cd07435">
    <property type="entry name" value="PHP_PolIIIA_POLC"/>
    <property type="match status" value="1"/>
</dbReference>
<dbReference type="Gene3D" id="3.30.1900.20">
    <property type="match status" value="1"/>
</dbReference>
<dbReference type="GO" id="GO:0005737">
    <property type="term" value="C:cytoplasm"/>
    <property type="evidence" value="ECO:0007669"/>
    <property type="project" value="UniProtKB-SubCell"/>
</dbReference>
<comment type="subcellular location">
    <subcellularLocation>
        <location evidence="6">Cytoplasm</location>
    </subcellularLocation>
</comment>
<feature type="domain" description="Polymerase/histidinol phosphatase N-terminal" evidence="7">
    <location>
        <begin position="18"/>
        <end position="85"/>
    </location>
</feature>
<dbReference type="Gene3D" id="3.20.20.140">
    <property type="entry name" value="Metal-dependent hydrolases"/>
    <property type="match status" value="1"/>
</dbReference>
<accession>C9LYG7</accession>
<evidence type="ECO:0000256" key="1">
    <source>
        <dbReference type="ARBA" id="ARBA00022679"/>
    </source>
</evidence>
<dbReference type="Proteomes" id="UP000011124">
    <property type="component" value="Chromosome"/>
</dbReference>
<protein>
    <recommendedName>
        <fullName evidence="6">DNA polymerase III PolC-type</fullName>
        <shortName evidence="6">PolIII</shortName>
        <ecNumber evidence="6">2.7.7.7</ecNumber>
    </recommendedName>
</protein>
<keyword evidence="6" id="KW-0963">Cytoplasm</keyword>
<keyword evidence="1 6" id="KW-0808">Transferase</keyword>
<evidence type="ECO:0000256" key="2">
    <source>
        <dbReference type="ARBA" id="ARBA00022695"/>
    </source>
</evidence>
<dbReference type="Gene3D" id="1.10.150.700">
    <property type="entry name" value="PolC, middle finger domain"/>
    <property type="match status" value="1"/>
</dbReference>
<dbReference type="InterPro" id="IPR004013">
    <property type="entry name" value="PHP_dom"/>
</dbReference>